<reference evidence="1" key="2">
    <citation type="submission" date="2022-06" db="UniProtKB">
        <authorList>
            <consortium name="EnsemblMetazoa"/>
        </authorList>
    </citation>
    <scope>IDENTIFICATION</scope>
    <source>
        <strain evidence="1">DF5081</strain>
    </source>
</reference>
<accession>A0A8R1DJM4</accession>
<evidence type="ECO:0000313" key="2">
    <source>
        <dbReference type="Proteomes" id="UP000005237"/>
    </source>
</evidence>
<sequence>MAASPTGMGKAAVCMGLSPIWLGNCQELYRRPRSSTSDLDDENIIPDEFVAVNINIDSSCESDLGMDLRAQSDEVVTFVAATFFARSTNTHEQRLQKIPAFRKNDINLWENSTADRDQFEKDENIRIFNEETVGSVHSE</sequence>
<organism evidence="1 2">
    <name type="scientific">Caenorhabditis japonica</name>
    <dbReference type="NCBI Taxonomy" id="281687"/>
    <lineage>
        <taxon>Eukaryota</taxon>
        <taxon>Metazoa</taxon>
        <taxon>Ecdysozoa</taxon>
        <taxon>Nematoda</taxon>
        <taxon>Chromadorea</taxon>
        <taxon>Rhabditida</taxon>
        <taxon>Rhabditina</taxon>
        <taxon>Rhabditomorpha</taxon>
        <taxon>Rhabditoidea</taxon>
        <taxon>Rhabditidae</taxon>
        <taxon>Peloderinae</taxon>
        <taxon>Caenorhabditis</taxon>
    </lineage>
</organism>
<protein>
    <submittedName>
        <fullName evidence="1">Uncharacterized protein</fullName>
    </submittedName>
</protein>
<name>A0A8R1DJM4_CAEJA</name>
<evidence type="ECO:0000313" key="1">
    <source>
        <dbReference type="EnsemblMetazoa" id="CJA04657b.1"/>
    </source>
</evidence>
<proteinExistence type="predicted"/>
<dbReference type="EnsemblMetazoa" id="CJA04657b.1">
    <property type="protein sequence ID" value="CJA04657b.1"/>
    <property type="gene ID" value="WBGene00123862"/>
</dbReference>
<dbReference type="Proteomes" id="UP000005237">
    <property type="component" value="Unassembled WGS sequence"/>
</dbReference>
<keyword evidence="2" id="KW-1185">Reference proteome</keyword>
<reference evidence="2" key="1">
    <citation type="submission" date="2010-08" db="EMBL/GenBank/DDBJ databases">
        <authorList>
            <consortium name="Caenorhabditis japonica Sequencing Consortium"/>
            <person name="Wilson R.K."/>
        </authorList>
    </citation>
    <scope>NUCLEOTIDE SEQUENCE [LARGE SCALE GENOMIC DNA]</scope>
    <source>
        <strain evidence="2">DF5081</strain>
    </source>
</reference>
<dbReference type="AlphaFoldDB" id="A0A8R1DJM4"/>